<dbReference type="AlphaFoldDB" id="A0AAV7XEM3"/>
<reference evidence="1" key="1">
    <citation type="submission" date="2022-12" db="EMBL/GenBank/DDBJ databases">
        <title>Chromosome-level genome assembly of the bean flower thrips Megalurothrips usitatus.</title>
        <authorList>
            <person name="Ma L."/>
            <person name="Liu Q."/>
            <person name="Li H."/>
            <person name="Cai W."/>
        </authorList>
    </citation>
    <scope>NUCLEOTIDE SEQUENCE</scope>
    <source>
        <strain evidence="1">Cailab_2022a</strain>
    </source>
</reference>
<organism evidence="1 2">
    <name type="scientific">Megalurothrips usitatus</name>
    <name type="common">bean blossom thrips</name>
    <dbReference type="NCBI Taxonomy" id="439358"/>
    <lineage>
        <taxon>Eukaryota</taxon>
        <taxon>Metazoa</taxon>
        <taxon>Ecdysozoa</taxon>
        <taxon>Arthropoda</taxon>
        <taxon>Hexapoda</taxon>
        <taxon>Insecta</taxon>
        <taxon>Pterygota</taxon>
        <taxon>Neoptera</taxon>
        <taxon>Paraneoptera</taxon>
        <taxon>Thysanoptera</taxon>
        <taxon>Terebrantia</taxon>
        <taxon>Thripoidea</taxon>
        <taxon>Thripidae</taxon>
        <taxon>Megalurothrips</taxon>
    </lineage>
</organism>
<name>A0AAV7XEM3_9NEOP</name>
<evidence type="ECO:0000313" key="2">
    <source>
        <dbReference type="Proteomes" id="UP001075354"/>
    </source>
</evidence>
<gene>
    <name evidence="1" type="ORF">ONE63_010969</name>
</gene>
<dbReference type="EMBL" id="JAPTSV010000009">
    <property type="protein sequence ID" value="KAJ1524473.1"/>
    <property type="molecule type" value="Genomic_DNA"/>
</dbReference>
<protein>
    <submittedName>
        <fullName evidence="1">Uncharacterized protein</fullName>
    </submittedName>
</protein>
<comment type="caution">
    <text evidence="1">The sequence shown here is derived from an EMBL/GenBank/DDBJ whole genome shotgun (WGS) entry which is preliminary data.</text>
</comment>
<keyword evidence="2" id="KW-1185">Reference proteome</keyword>
<accession>A0AAV7XEM3</accession>
<proteinExistence type="predicted"/>
<sequence>MCRQWWRVCWIYGDQEKYYRQLYGAAKRHAAHAAPADEKAPKALAVTKQVTTTADAFTATTTTTTTTAALFAASLSSPRLQLQQHELRQLRHLHHLQRPQPE</sequence>
<dbReference type="Proteomes" id="UP001075354">
    <property type="component" value="Chromosome 9"/>
</dbReference>
<evidence type="ECO:0000313" key="1">
    <source>
        <dbReference type="EMBL" id="KAJ1524473.1"/>
    </source>
</evidence>